<dbReference type="UniPathway" id="UPA00544"/>
<dbReference type="GO" id="GO:0051301">
    <property type="term" value="P:cell division"/>
    <property type="evidence" value="ECO:0007669"/>
    <property type="project" value="UniProtKB-KW"/>
</dbReference>
<evidence type="ECO:0000256" key="2">
    <source>
        <dbReference type="ARBA" id="ARBA00022490"/>
    </source>
</evidence>
<feature type="binding site" evidence="11">
    <location>
        <position position="137"/>
    </location>
    <ligand>
        <name>substrate</name>
    </ligand>
</feature>
<dbReference type="InterPro" id="IPR050226">
    <property type="entry name" value="NagZ_Beta-hexosaminidase"/>
</dbReference>
<evidence type="ECO:0000256" key="3">
    <source>
        <dbReference type="ARBA" id="ARBA00022618"/>
    </source>
</evidence>
<sequence>MTHGPVMLDLEGYELTDAERDLISNPLVGGVIFFTRNYRDPYQLQSLVKDIRELRPEILIAVDHEGGRVQRFRQGFTPIPAMAKLGALFLKDPESALELAWDTGWLMASELLAFGIDFTFAPVLDLNYGTSEVIGDRAFSSRPEIVTRLADALIEGLHEAGMPATGKHFPGHGYVAADSHTEIPVDTRSFTEIDNNCLKPFTALAGQLDGIMPAHVIYPEVDPSPAGFSAYWLKDILRRQLGFKGVIFSDDLGMAGATIAGTYTARAHAALTAGCDMILVCNDRKGALEVLDALADYPFSPRSQQRLATLQVHSRPTIESLDADPRYNRIADQLEAMAQQQL</sequence>
<feature type="active site" description="Proton donor/acceptor" evidence="11">
    <location>
        <position position="180"/>
    </location>
</feature>
<dbReference type="GO" id="GO:0005975">
    <property type="term" value="P:carbohydrate metabolic process"/>
    <property type="evidence" value="ECO:0007669"/>
    <property type="project" value="InterPro"/>
</dbReference>
<proteinExistence type="inferred from homology"/>
<dbReference type="InterPro" id="IPR022956">
    <property type="entry name" value="Beta_hexosaminidase_bac"/>
</dbReference>
<feature type="binding site" evidence="11">
    <location>
        <position position="63"/>
    </location>
    <ligand>
        <name>substrate</name>
    </ligand>
</feature>
<evidence type="ECO:0000313" key="13">
    <source>
        <dbReference type="EMBL" id="OPX56983.1"/>
    </source>
</evidence>
<dbReference type="Gene3D" id="3.20.20.300">
    <property type="entry name" value="Glycoside hydrolase, family 3, N-terminal domain"/>
    <property type="match status" value="1"/>
</dbReference>
<keyword evidence="9 11" id="KW-0961">Cell wall biogenesis/degradation</keyword>
<dbReference type="InterPro" id="IPR036962">
    <property type="entry name" value="Glyco_hydro_3_N_sf"/>
</dbReference>
<feature type="binding site" evidence="11">
    <location>
        <position position="71"/>
    </location>
    <ligand>
        <name>substrate</name>
    </ligand>
</feature>
<accession>A0A1V4T8R2</accession>
<dbReference type="GO" id="GO:0009252">
    <property type="term" value="P:peptidoglycan biosynthetic process"/>
    <property type="evidence" value="ECO:0007669"/>
    <property type="project" value="UniProtKB-KW"/>
</dbReference>
<dbReference type="PANTHER" id="PTHR30480">
    <property type="entry name" value="BETA-HEXOSAMINIDASE-RELATED"/>
    <property type="match status" value="1"/>
</dbReference>
<comment type="function">
    <text evidence="11">Plays a role in peptidoglycan recycling by cleaving the terminal beta-1,4-linked N-acetylglucosamine (GlcNAc) from peptide-linked peptidoglycan fragments, giving rise to free GlcNAc, anhydro-N-acetylmuramic acid and anhydro-N-acetylmuramic acid-linked peptides.</text>
</comment>
<dbReference type="InterPro" id="IPR017853">
    <property type="entry name" value="GH"/>
</dbReference>
<dbReference type="FunFam" id="3.20.20.300:FF:000001">
    <property type="entry name" value="Beta-hexosaminidase"/>
    <property type="match status" value="1"/>
</dbReference>
<evidence type="ECO:0000256" key="6">
    <source>
        <dbReference type="ARBA" id="ARBA00022984"/>
    </source>
</evidence>
<evidence type="ECO:0000256" key="10">
    <source>
        <dbReference type="ARBA" id="ARBA00037880"/>
    </source>
</evidence>
<name>A0A1V4T8R2_9GAMM</name>
<keyword evidence="5 11" id="KW-0133">Cell shape</keyword>
<evidence type="ECO:0000256" key="9">
    <source>
        <dbReference type="ARBA" id="ARBA00023316"/>
    </source>
</evidence>
<feature type="domain" description="Glycoside hydrolase family 3 N-terminal" evidence="12">
    <location>
        <begin position="15"/>
        <end position="294"/>
    </location>
</feature>
<keyword evidence="6 11" id="KW-0573">Peptidoglycan synthesis</keyword>
<comment type="catalytic activity">
    <reaction evidence="1 11">
        <text>Hydrolysis of terminal non-reducing N-acetyl-D-hexosamine residues in N-acetyl-beta-D-hexosaminides.</text>
        <dbReference type="EC" id="3.2.1.52"/>
    </reaction>
</comment>
<evidence type="ECO:0000256" key="1">
    <source>
        <dbReference type="ARBA" id="ARBA00001231"/>
    </source>
</evidence>
<dbReference type="GO" id="GO:0071555">
    <property type="term" value="P:cell wall organization"/>
    <property type="evidence" value="ECO:0007669"/>
    <property type="project" value="UniProtKB-KW"/>
</dbReference>
<keyword evidence="4 11" id="KW-0378">Hydrolase</keyword>
<evidence type="ECO:0000256" key="5">
    <source>
        <dbReference type="ARBA" id="ARBA00022960"/>
    </source>
</evidence>
<evidence type="ECO:0000256" key="4">
    <source>
        <dbReference type="ARBA" id="ARBA00022801"/>
    </source>
</evidence>
<feature type="active site" description="Nucleophile" evidence="11">
    <location>
        <position position="250"/>
    </location>
</feature>
<feature type="binding site" evidence="11">
    <location>
        <begin position="167"/>
        <end position="168"/>
    </location>
    <ligand>
        <name>substrate</name>
    </ligand>
</feature>
<comment type="similarity">
    <text evidence="11">Belongs to the glycosyl hydrolase 3 family. NagZ subfamily.</text>
</comment>
<dbReference type="OrthoDB" id="9786661at2"/>
<evidence type="ECO:0000256" key="8">
    <source>
        <dbReference type="ARBA" id="ARBA00023306"/>
    </source>
</evidence>
<comment type="subcellular location">
    <subcellularLocation>
        <location evidence="11">Cytoplasm</location>
    </subcellularLocation>
</comment>
<dbReference type="PANTHER" id="PTHR30480:SF13">
    <property type="entry name" value="BETA-HEXOSAMINIDASE"/>
    <property type="match status" value="1"/>
</dbReference>
<dbReference type="STRING" id="64969.SAMN02745127_00824"/>
<dbReference type="InterPro" id="IPR001764">
    <property type="entry name" value="Glyco_hydro_3_N"/>
</dbReference>
<keyword evidence="7 11" id="KW-0326">Glycosidase</keyword>
<dbReference type="RefSeq" id="WP_078744424.1">
    <property type="nucleotide sequence ID" value="NZ_FUXG01000004.1"/>
</dbReference>
<dbReference type="SUPFAM" id="SSF51445">
    <property type="entry name" value="(Trans)glycosidases"/>
    <property type="match status" value="1"/>
</dbReference>
<keyword evidence="14" id="KW-1185">Reference proteome</keyword>
<dbReference type="Pfam" id="PF00933">
    <property type="entry name" value="Glyco_hydro_3"/>
    <property type="match status" value="1"/>
</dbReference>
<comment type="caution">
    <text evidence="13">The sequence shown here is derived from an EMBL/GenBank/DDBJ whole genome shotgun (WGS) entry which is preliminary data.</text>
</comment>
<dbReference type="Proteomes" id="UP000191418">
    <property type="component" value="Unassembled WGS sequence"/>
</dbReference>
<dbReference type="PROSITE" id="PS00775">
    <property type="entry name" value="GLYCOSYL_HYDROL_F3"/>
    <property type="match status" value="1"/>
</dbReference>
<keyword evidence="2 11" id="KW-0963">Cytoplasm</keyword>
<feature type="site" description="Important for catalytic activity" evidence="11">
    <location>
        <position position="178"/>
    </location>
</feature>
<reference evidence="13 14" key="1">
    <citation type="submission" date="2017-01" db="EMBL/GenBank/DDBJ databases">
        <title>Genome Sequencing of a Marine Spirillum, Oceanospirillum multiglobuliferum ATCC 33336, from Japan.</title>
        <authorList>
            <person name="Carney J.G."/>
            <person name="Trachtenberg A.M."/>
            <person name="Rheaume B.A."/>
            <person name="Linnane J.D."/>
            <person name="Pitts N.L."/>
            <person name="Mykles D.L."/>
            <person name="Maclea K.S."/>
        </authorList>
    </citation>
    <scope>NUCLEOTIDE SEQUENCE [LARGE SCALE GENOMIC DNA]</scope>
    <source>
        <strain evidence="13 14">ATCC 33336</strain>
    </source>
</reference>
<dbReference type="GO" id="GO:0005737">
    <property type="term" value="C:cytoplasm"/>
    <property type="evidence" value="ECO:0007669"/>
    <property type="project" value="UniProtKB-SubCell"/>
</dbReference>
<keyword evidence="3 11" id="KW-0132">Cell division</keyword>
<evidence type="ECO:0000259" key="12">
    <source>
        <dbReference type="Pfam" id="PF00933"/>
    </source>
</evidence>
<dbReference type="AlphaFoldDB" id="A0A1V4T8R2"/>
<evidence type="ECO:0000256" key="7">
    <source>
        <dbReference type="ARBA" id="ARBA00023295"/>
    </source>
</evidence>
<dbReference type="NCBIfam" id="NF003740">
    <property type="entry name" value="PRK05337.1"/>
    <property type="match status" value="1"/>
</dbReference>
<dbReference type="GO" id="GO:0009254">
    <property type="term" value="P:peptidoglycan turnover"/>
    <property type="evidence" value="ECO:0007669"/>
    <property type="project" value="UniProtKB-UniRule"/>
</dbReference>
<comment type="pathway">
    <text evidence="10 11">Cell wall biogenesis; peptidoglycan recycling.</text>
</comment>
<organism evidence="13 14">
    <name type="scientific">Oceanospirillum multiglobuliferum</name>
    <dbReference type="NCBI Taxonomy" id="64969"/>
    <lineage>
        <taxon>Bacteria</taxon>
        <taxon>Pseudomonadati</taxon>
        <taxon>Pseudomonadota</taxon>
        <taxon>Gammaproteobacteria</taxon>
        <taxon>Oceanospirillales</taxon>
        <taxon>Oceanospirillaceae</taxon>
        <taxon>Oceanospirillum</taxon>
    </lineage>
</organism>
<dbReference type="GO" id="GO:0004563">
    <property type="term" value="F:beta-N-acetylhexosaminidase activity"/>
    <property type="evidence" value="ECO:0007669"/>
    <property type="project" value="UniProtKB-UniRule"/>
</dbReference>
<dbReference type="EMBL" id="MTSM01000001">
    <property type="protein sequence ID" value="OPX56983.1"/>
    <property type="molecule type" value="Genomic_DNA"/>
</dbReference>
<dbReference type="EC" id="3.2.1.52" evidence="11"/>
<gene>
    <name evidence="11" type="primary">nagZ</name>
    <name evidence="13" type="ORF">BTE48_00660</name>
</gene>
<evidence type="ECO:0000256" key="11">
    <source>
        <dbReference type="HAMAP-Rule" id="MF_00364"/>
    </source>
</evidence>
<protein>
    <recommendedName>
        <fullName evidence="11">Beta-hexosaminidase</fullName>
        <ecNumber evidence="11">3.2.1.52</ecNumber>
    </recommendedName>
    <alternativeName>
        <fullName evidence="11">Beta-N-acetylhexosaminidase</fullName>
    </alternativeName>
    <alternativeName>
        <fullName evidence="11">N-acetyl-beta-glucosaminidase</fullName>
    </alternativeName>
</protein>
<evidence type="ECO:0000313" key="14">
    <source>
        <dbReference type="Proteomes" id="UP000191418"/>
    </source>
</evidence>
<keyword evidence="8 11" id="KW-0131">Cell cycle</keyword>
<dbReference type="GO" id="GO:0008360">
    <property type="term" value="P:regulation of cell shape"/>
    <property type="evidence" value="ECO:0007669"/>
    <property type="project" value="UniProtKB-KW"/>
</dbReference>
<dbReference type="HAMAP" id="MF_00364">
    <property type="entry name" value="NagZ"/>
    <property type="match status" value="1"/>
</dbReference>
<dbReference type="InterPro" id="IPR019800">
    <property type="entry name" value="Glyco_hydro_3_AS"/>
</dbReference>